<keyword evidence="4" id="KW-1003">Cell membrane</keyword>
<evidence type="ECO:0000256" key="4">
    <source>
        <dbReference type="ARBA" id="ARBA00022475"/>
    </source>
</evidence>
<evidence type="ECO:0000256" key="3">
    <source>
        <dbReference type="ARBA" id="ARBA00012438"/>
    </source>
</evidence>
<keyword evidence="9" id="KW-0067">ATP-binding</keyword>
<dbReference type="InterPro" id="IPR000700">
    <property type="entry name" value="PAS-assoc_C"/>
</dbReference>
<dbReference type="PROSITE" id="PS50109">
    <property type="entry name" value="HIS_KIN"/>
    <property type="match status" value="1"/>
</dbReference>
<reference evidence="15" key="1">
    <citation type="journal article" date="2020" name="mSystems">
        <title>Genome- and Community-Level Interaction Insights into Carbon Utilization and Element Cycling Functions of Hydrothermarchaeota in Hydrothermal Sediment.</title>
        <authorList>
            <person name="Zhou Z."/>
            <person name="Liu Y."/>
            <person name="Xu W."/>
            <person name="Pan J."/>
            <person name="Luo Z.H."/>
            <person name="Li M."/>
        </authorList>
    </citation>
    <scope>NUCLEOTIDE SEQUENCE [LARGE SCALE GENOMIC DNA]</scope>
    <source>
        <strain evidence="15">SpSt-374</strain>
    </source>
</reference>
<dbReference type="Gene3D" id="3.30.565.10">
    <property type="entry name" value="Histidine kinase-like ATPase, C-terminal domain"/>
    <property type="match status" value="1"/>
</dbReference>
<dbReference type="GO" id="GO:0005886">
    <property type="term" value="C:plasma membrane"/>
    <property type="evidence" value="ECO:0007669"/>
    <property type="project" value="UniProtKB-SubCell"/>
</dbReference>
<evidence type="ECO:0000256" key="1">
    <source>
        <dbReference type="ARBA" id="ARBA00000085"/>
    </source>
</evidence>
<keyword evidence="11" id="KW-0472">Membrane</keyword>
<comment type="subcellular location">
    <subcellularLocation>
        <location evidence="2">Cell membrane</location>
    </subcellularLocation>
</comment>
<keyword evidence="5" id="KW-0597">Phosphoprotein</keyword>
<evidence type="ECO:0000256" key="2">
    <source>
        <dbReference type="ARBA" id="ARBA00004236"/>
    </source>
</evidence>
<dbReference type="InterPro" id="IPR003594">
    <property type="entry name" value="HATPase_dom"/>
</dbReference>
<dbReference type="AlphaFoldDB" id="A0A7C3VNA1"/>
<dbReference type="Pfam" id="PF00512">
    <property type="entry name" value="HisKA"/>
    <property type="match status" value="1"/>
</dbReference>
<dbReference type="InterPro" id="IPR036097">
    <property type="entry name" value="HisK_dim/P_sf"/>
</dbReference>
<dbReference type="SMART" id="SM00387">
    <property type="entry name" value="HATPase_c"/>
    <property type="match status" value="1"/>
</dbReference>
<dbReference type="CDD" id="cd00082">
    <property type="entry name" value="HisKA"/>
    <property type="match status" value="1"/>
</dbReference>
<evidence type="ECO:0000259" key="14">
    <source>
        <dbReference type="PROSITE" id="PS50113"/>
    </source>
</evidence>
<dbReference type="InterPro" id="IPR005467">
    <property type="entry name" value="His_kinase_dom"/>
</dbReference>
<evidence type="ECO:0000256" key="9">
    <source>
        <dbReference type="ARBA" id="ARBA00022840"/>
    </source>
</evidence>
<name>A0A7C3VNA1_9CYAN</name>
<keyword evidence="8 15" id="KW-0418">Kinase</keyword>
<dbReference type="PROSITE" id="PS50113">
    <property type="entry name" value="PAC"/>
    <property type="match status" value="1"/>
</dbReference>
<evidence type="ECO:0000256" key="5">
    <source>
        <dbReference type="ARBA" id="ARBA00022553"/>
    </source>
</evidence>
<dbReference type="SUPFAM" id="SSF47384">
    <property type="entry name" value="Homodimeric domain of signal transducing histidine kinase"/>
    <property type="match status" value="1"/>
</dbReference>
<feature type="domain" description="PAC" evidence="14">
    <location>
        <begin position="1"/>
        <end position="22"/>
    </location>
</feature>
<evidence type="ECO:0000256" key="10">
    <source>
        <dbReference type="ARBA" id="ARBA00023012"/>
    </source>
</evidence>
<dbReference type="GO" id="GO:0005524">
    <property type="term" value="F:ATP binding"/>
    <property type="evidence" value="ECO:0007669"/>
    <property type="project" value="UniProtKB-KW"/>
</dbReference>
<dbReference type="Gene3D" id="1.10.287.130">
    <property type="match status" value="1"/>
</dbReference>
<protein>
    <recommendedName>
        <fullName evidence="3">histidine kinase</fullName>
        <ecNumber evidence="3">2.7.13.3</ecNumber>
    </recommendedName>
</protein>
<comment type="caution">
    <text evidence="15">The sequence shown here is derived from an EMBL/GenBank/DDBJ whole genome shotgun (WGS) entry which is preliminary data.</text>
</comment>
<dbReference type="SMART" id="SM00388">
    <property type="entry name" value="HisKA"/>
    <property type="match status" value="1"/>
</dbReference>
<gene>
    <name evidence="15" type="ORF">ENR15_07100</name>
</gene>
<dbReference type="Pfam" id="PF02518">
    <property type="entry name" value="HATPase_c"/>
    <property type="match status" value="1"/>
</dbReference>
<dbReference type="CDD" id="cd16922">
    <property type="entry name" value="HATPase_EvgS-ArcB-TorS-like"/>
    <property type="match status" value="1"/>
</dbReference>
<keyword evidence="10" id="KW-0902">Two-component regulatory system</keyword>
<dbReference type="PRINTS" id="PR00344">
    <property type="entry name" value="BCTRLSENSOR"/>
</dbReference>
<evidence type="ECO:0000256" key="8">
    <source>
        <dbReference type="ARBA" id="ARBA00022777"/>
    </source>
</evidence>
<evidence type="ECO:0000256" key="11">
    <source>
        <dbReference type="ARBA" id="ARBA00023136"/>
    </source>
</evidence>
<keyword evidence="7" id="KW-0547">Nucleotide-binding</keyword>
<comment type="catalytic activity">
    <reaction evidence="1">
        <text>ATP + protein L-histidine = ADP + protein N-phospho-L-histidine.</text>
        <dbReference type="EC" id="2.7.13.3"/>
    </reaction>
</comment>
<evidence type="ECO:0000256" key="12">
    <source>
        <dbReference type="SAM" id="MobiDB-lite"/>
    </source>
</evidence>
<dbReference type="SUPFAM" id="SSF55874">
    <property type="entry name" value="ATPase domain of HSP90 chaperone/DNA topoisomerase II/histidine kinase"/>
    <property type="match status" value="1"/>
</dbReference>
<dbReference type="GO" id="GO:0000155">
    <property type="term" value="F:phosphorelay sensor kinase activity"/>
    <property type="evidence" value="ECO:0007669"/>
    <property type="project" value="InterPro"/>
</dbReference>
<dbReference type="PANTHER" id="PTHR43547:SF2">
    <property type="entry name" value="HYBRID SIGNAL TRANSDUCTION HISTIDINE KINASE C"/>
    <property type="match status" value="1"/>
</dbReference>
<proteinExistence type="predicted"/>
<feature type="compositionally biased region" description="Polar residues" evidence="12">
    <location>
        <begin position="317"/>
        <end position="335"/>
    </location>
</feature>
<dbReference type="InterPro" id="IPR004358">
    <property type="entry name" value="Sig_transdc_His_kin-like_C"/>
</dbReference>
<organism evidence="15">
    <name type="scientific">Planktothricoides sp. SpSt-374</name>
    <dbReference type="NCBI Taxonomy" id="2282167"/>
    <lineage>
        <taxon>Bacteria</taxon>
        <taxon>Bacillati</taxon>
        <taxon>Cyanobacteriota</taxon>
        <taxon>Cyanophyceae</taxon>
        <taxon>Oscillatoriophycideae</taxon>
        <taxon>Oscillatoriales</taxon>
        <taxon>Oscillatoriaceae</taxon>
        <taxon>Planktothricoides</taxon>
    </lineage>
</organism>
<evidence type="ECO:0000256" key="6">
    <source>
        <dbReference type="ARBA" id="ARBA00022679"/>
    </source>
</evidence>
<evidence type="ECO:0000256" key="7">
    <source>
        <dbReference type="ARBA" id="ARBA00022741"/>
    </source>
</evidence>
<evidence type="ECO:0000313" key="15">
    <source>
        <dbReference type="EMBL" id="HGG00410.1"/>
    </source>
</evidence>
<feature type="domain" description="Histidine kinase" evidence="13">
    <location>
        <begin position="86"/>
        <end position="304"/>
    </location>
</feature>
<accession>A0A7C3VNA1</accession>
<dbReference type="PANTHER" id="PTHR43547">
    <property type="entry name" value="TWO-COMPONENT HISTIDINE KINASE"/>
    <property type="match status" value="1"/>
</dbReference>
<dbReference type="EMBL" id="DSPX01000066">
    <property type="protein sequence ID" value="HGG00410.1"/>
    <property type="molecule type" value="Genomic_DNA"/>
</dbReference>
<dbReference type="EC" id="2.7.13.3" evidence="3"/>
<dbReference type="InterPro" id="IPR036890">
    <property type="entry name" value="HATPase_C_sf"/>
</dbReference>
<feature type="region of interest" description="Disordered" evidence="12">
    <location>
        <begin position="306"/>
        <end position="335"/>
    </location>
</feature>
<dbReference type="InterPro" id="IPR003661">
    <property type="entry name" value="HisK_dim/P_dom"/>
</dbReference>
<sequence length="335" mass="37241">MAAVCVLSDITERKQAEKQLQQDKDLWEQMVNQRNGERLETLAQLHQEMADRQKVEQERSQLLVRAQQALEQAQIANQMKDEFLAVLSHELRSPLTAILGWSKLCRDGKLDPATTAHGLDVIERKARLQMQLIEDLLDISEIIQGKLNLDIRTVNLASLLEETINTLRPAAAEKAIAIHTDLDPNVPEIEIDAARLKQAISNLLSNAIKFTPDQGRVEITLALTGYCATIQVKDNGIGISADFLPCIFEMFRQAEKATTRKYGGLGLGLAIARHLVEMHGGRIWAESDGEGCGTTFTVRLPLFKSDRERSSKPKPQPTTAPSETTDTIFNLPSPC</sequence>
<dbReference type="FunFam" id="3.30.565.10:FF:000023">
    <property type="entry name" value="PAS domain-containing sensor histidine kinase"/>
    <property type="match status" value="1"/>
</dbReference>
<evidence type="ECO:0000259" key="13">
    <source>
        <dbReference type="PROSITE" id="PS50109"/>
    </source>
</evidence>
<keyword evidence="6" id="KW-0808">Transferase</keyword>